<proteinExistence type="predicted"/>
<dbReference type="AlphaFoldDB" id="A0ABD2CQM4"/>
<feature type="compositionally biased region" description="Gly residues" evidence="1">
    <location>
        <begin position="14"/>
        <end position="26"/>
    </location>
</feature>
<accession>A0ABD2CQM4</accession>
<dbReference type="EMBL" id="JAYRBN010000035">
    <property type="protein sequence ID" value="KAL2747410.1"/>
    <property type="molecule type" value="Genomic_DNA"/>
</dbReference>
<organism evidence="2 3">
    <name type="scientific">Vespula maculifrons</name>
    <name type="common">Eastern yellow jacket</name>
    <name type="synonym">Wasp</name>
    <dbReference type="NCBI Taxonomy" id="7453"/>
    <lineage>
        <taxon>Eukaryota</taxon>
        <taxon>Metazoa</taxon>
        <taxon>Ecdysozoa</taxon>
        <taxon>Arthropoda</taxon>
        <taxon>Hexapoda</taxon>
        <taxon>Insecta</taxon>
        <taxon>Pterygota</taxon>
        <taxon>Neoptera</taxon>
        <taxon>Endopterygota</taxon>
        <taxon>Hymenoptera</taxon>
        <taxon>Apocrita</taxon>
        <taxon>Aculeata</taxon>
        <taxon>Vespoidea</taxon>
        <taxon>Vespidae</taxon>
        <taxon>Vespinae</taxon>
        <taxon>Vespula</taxon>
    </lineage>
</organism>
<sequence>MNRISKEAKEKDGGWGLGVGRWGGDVGDIECSRSKSTDKKPLILHRPPLSQRRLSRSYKRNIFHDRKRIQQEWVIRVVWFRLMVQRDPKLQEPSKKILENTLRNSE</sequence>
<reference evidence="2 3" key="1">
    <citation type="journal article" date="2024" name="Ann. Entomol. Soc. Am.">
        <title>Genomic analyses of the southern and eastern yellowjacket wasps (Hymenoptera: Vespidae) reveal evolutionary signatures of social life.</title>
        <authorList>
            <person name="Catto M.A."/>
            <person name="Caine P.B."/>
            <person name="Orr S.E."/>
            <person name="Hunt B.G."/>
            <person name="Goodisman M.A.D."/>
        </authorList>
    </citation>
    <scope>NUCLEOTIDE SEQUENCE [LARGE SCALE GENOMIC DNA]</scope>
    <source>
        <strain evidence="2">232</strain>
        <tissue evidence="2">Head and thorax</tissue>
    </source>
</reference>
<name>A0ABD2CQM4_VESMC</name>
<feature type="region of interest" description="Disordered" evidence="1">
    <location>
        <begin position="1"/>
        <end position="26"/>
    </location>
</feature>
<dbReference type="Proteomes" id="UP001607303">
    <property type="component" value="Unassembled WGS sequence"/>
</dbReference>
<keyword evidence="3" id="KW-1185">Reference proteome</keyword>
<evidence type="ECO:0000313" key="2">
    <source>
        <dbReference type="EMBL" id="KAL2747410.1"/>
    </source>
</evidence>
<gene>
    <name evidence="2" type="ORF">V1477_004102</name>
</gene>
<evidence type="ECO:0000256" key="1">
    <source>
        <dbReference type="SAM" id="MobiDB-lite"/>
    </source>
</evidence>
<evidence type="ECO:0000313" key="3">
    <source>
        <dbReference type="Proteomes" id="UP001607303"/>
    </source>
</evidence>
<protein>
    <submittedName>
        <fullName evidence="2">Uncharacterized protein</fullName>
    </submittedName>
</protein>
<comment type="caution">
    <text evidence="2">The sequence shown here is derived from an EMBL/GenBank/DDBJ whole genome shotgun (WGS) entry which is preliminary data.</text>
</comment>
<feature type="compositionally biased region" description="Basic and acidic residues" evidence="1">
    <location>
        <begin position="1"/>
        <end position="13"/>
    </location>
</feature>